<dbReference type="PROSITE" id="PS00041">
    <property type="entry name" value="HTH_ARAC_FAMILY_1"/>
    <property type="match status" value="1"/>
</dbReference>
<dbReference type="InterPro" id="IPR009057">
    <property type="entry name" value="Homeodomain-like_sf"/>
</dbReference>
<dbReference type="Pfam" id="PF12833">
    <property type="entry name" value="HTH_18"/>
    <property type="match status" value="1"/>
</dbReference>
<keyword evidence="2 5" id="KW-0238">DNA-binding</keyword>
<feature type="domain" description="HTH araC/xylS-type" evidence="4">
    <location>
        <begin position="181"/>
        <end position="280"/>
    </location>
</feature>
<evidence type="ECO:0000313" key="5">
    <source>
        <dbReference type="EMBL" id="SHE74423.1"/>
    </source>
</evidence>
<dbReference type="PANTHER" id="PTHR43280:SF28">
    <property type="entry name" value="HTH-TYPE TRANSCRIPTIONAL ACTIVATOR RHAS"/>
    <property type="match status" value="1"/>
</dbReference>
<keyword evidence="6" id="KW-1185">Reference proteome</keyword>
<dbReference type="SMART" id="SM00342">
    <property type="entry name" value="HTH_ARAC"/>
    <property type="match status" value="1"/>
</dbReference>
<dbReference type="PRINTS" id="PR00032">
    <property type="entry name" value="HTHARAC"/>
</dbReference>
<keyword evidence="1" id="KW-0805">Transcription regulation</keyword>
<name>A0A1M4VZW4_9CLOT</name>
<dbReference type="SUPFAM" id="SSF51215">
    <property type="entry name" value="Regulatory protein AraC"/>
    <property type="match status" value="1"/>
</dbReference>
<dbReference type="GO" id="GO:0043565">
    <property type="term" value="F:sequence-specific DNA binding"/>
    <property type="evidence" value="ECO:0007669"/>
    <property type="project" value="InterPro"/>
</dbReference>
<protein>
    <submittedName>
        <fullName evidence="5">AraC-type DNA-binding protein</fullName>
    </submittedName>
</protein>
<dbReference type="Gene3D" id="2.60.120.280">
    <property type="entry name" value="Regulatory protein AraC"/>
    <property type="match status" value="1"/>
</dbReference>
<dbReference type="InterPro" id="IPR018060">
    <property type="entry name" value="HTH_AraC"/>
</dbReference>
<dbReference type="InterPro" id="IPR020449">
    <property type="entry name" value="Tscrpt_reg_AraC-type_HTH"/>
</dbReference>
<proteinExistence type="predicted"/>
<dbReference type="SUPFAM" id="SSF46689">
    <property type="entry name" value="Homeodomain-like"/>
    <property type="match status" value="2"/>
</dbReference>
<gene>
    <name evidence="5" type="ORF">SAMN02745158_01411</name>
</gene>
<dbReference type="Proteomes" id="UP000184245">
    <property type="component" value="Unassembled WGS sequence"/>
</dbReference>
<evidence type="ECO:0000259" key="4">
    <source>
        <dbReference type="PROSITE" id="PS01124"/>
    </source>
</evidence>
<organism evidence="5 6">
    <name type="scientific">Lactonifactor longoviformis DSM 17459</name>
    <dbReference type="NCBI Taxonomy" id="1122155"/>
    <lineage>
        <taxon>Bacteria</taxon>
        <taxon>Bacillati</taxon>
        <taxon>Bacillota</taxon>
        <taxon>Clostridia</taxon>
        <taxon>Eubacteriales</taxon>
        <taxon>Clostridiaceae</taxon>
        <taxon>Lactonifactor</taxon>
    </lineage>
</organism>
<accession>A0A1M4VZW4</accession>
<reference evidence="5 6" key="1">
    <citation type="submission" date="2016-11" db="EMBL/GenBank/DDBJ databases">
        <authorList>
            <person name="Jaros S."/>
            <person name="Januszkiewicz K."/>
            <person name="Wedrychowicz H."/>
        </authorList>
    </citation>
    <scope>NUCLEOTIDE SEQUENCE [LARGE SCALE GENOMIC DNA]</scope>
    <source>
        <strain evidence="5 6">DSM 17459</strain>
    </source>
</reference>
<evidence type="ECO:0000256" key="3">
    <source>
        <dbReference type="ARBA" id="ARBA00023163"/>
    </source>
</evidence>
<dbReference type="STRING" id="1122155.SAMN02745158_01411"/>
<dbReference type="InterPro" id="IPR018062">
    <property type="entry name" value="HTH_AraC-typ_CS"/>
</dbReference>
<keyword evidence="3" id="KW-0804">Transcription</keyword>
<dbReference type="Gene3D" id="1.10.10.60">
    <property type="entry name" value="Homeodomain-like"/>
    <property type="match status" value="2"/>
</dbReference>
<dbReference type="InterPro" id="IPR003313">
    <property type="entry name" value="AraC-bd"/>
</dbReference>
<dbReference type="InterPro" id="IPR037923">
    <property type="entry name" value="HTH-like"/>
</dbReference>
<dbReference type="PANTHER" id="PTHR43280">
    <property type="entry name" value="ARAC-FAMILY TRANSCRIPTIONAL REGULATOR"/>
    <property type="match status" value="1"/>
</dbReference>
<dbReference type="OrthoDB" id="324626at2"/>
<dbReference type="PROSITE" id="PS01124">
    <property type="entry name" value="HTH_ARAC_FAMILY_2"/>
    <property type="match status" value="1"/>
</dbReference>
<dbReference type="EMBL" id="FQVI01000005">
    <property type="protein sequence ID" value="SHE74423.1"/>
    <property type="molecule type" value="Genomic_DNA"/>
</dbReference>
<dbReference type="AlphaFoldDB" id="A0A1M4VZW4"/>
<dbReference type="Pfam" id="PF02311">
    <property type="entry name" value="AraC_binding"/>
    <property type="match status" value="1"/>
</dbReference>
<dbReference type="RefSeq" id="WP_072850318.1">
    <property type="nucleotide sequence ID" value="NZ_FQVI01000005.1"/>
</dbReference>
<sequence length="286" mass="33844">MLAREEKVKRKSEYFVYTPSTQAREMFFYPLVTGHFFYEKDYFLHRESFDSFLIMYIRKGSCTVCSDSGIYRAEEGQVVLLDCYQSHAYYSEEEWEVLWLHFDGPMSRKYFEMIAEKECSVITLPNPVKFEAELNRLYQLFHKGENIKEIVMSGYIMKLLTELVLAQEAAIGNSQFSGVIEESMAYIREHLCEEGLSLERLSSNVNLSLYYFTRLFKRETGFTPHEYIILSRINNAKFLLWSTQVPVKEICFRCGFYSESAFCNTFKKWEGMTPRQFRMKNKTSKV</sequence>
<dbReference type="GO" id="GO:0003700">
    <property type="term" value="F:DNA-binding transcription factor activity"/>
    <property type="evidence" value="ECO:0007669"/>
    <property type="project" value="InterPro"/>
</dbReference>
<evidence type="ECO:0000313" key="6">
    <source>
        <dbReference type="Proteomes" id="UP000184245"/>
    </source>
</evidence>
<evidence type="ECO:0000256" key="1">
    <source>
        <dbReference type="ARBA" id="ARBA00023015"/>
    </source>
</evidence>
<evidence type="ECO:0000256" key="2">
    <source>
        <dbReference type="ARBA" id="ARBA00023125"/>
    </source>
</evidence>